<dbReference type="InterPro" id="IPR029058">
    <property type="entry name" value="AB_hydrolase_fold"/>
</dbReference>
<evidence type="ECO:0000313" key="3">
    <source>
        <dbReference type="EMBL" id="QCC26478.1"/>
    </source>
</evidence>
<keyword evidence="2" id="KW-0812">Transmembrane</keyword>
<dbReference type="SUPFAM" id="SSF53474">
    <property type="entry name" value="alpha/beta-Hydrolases"/>
    <property type="match status" value="1"/>
</dbReference>
<protein>
    <submittedName>
        <fullName evidence="3">ORF19</fullName>
    </submittedName>
</protein>
<feature type="compositionally biased region" description="Acidic residues" evidence="1">
    <location>
        <begin position="734"/>
        <end position="750"/>
    </location>
</feature>
<reference evidence="3 4" key="1">
    <citation type="journal article" date="2019" name="Heliyon">
        <title>An emerging new fowl adenovirus genotype.</title>
        <authorList>
            <person name="Kajan G.L."/>
            <person name="Affranio I."/>
            <person name="Tothne Bistyak A."/>
            <person name="Kecskemeti S."/>
            <person name="Benko M."/>
        </authorList>
    </citation>
    <scope>NUCLEOTIDE SEQUENCE [LARGE SCALE GENOMIC DNA]</scope>
    <source>
        <strain evidence="3 4">40440-M/2015 Debrecen</strain>
    </source>
</reference>
<sequence length="833" mass="95817">MPTPISRSLVIAIRKLAENEIFRNVSEFQHCLDTSDPRWMSPGFKSDITHLAESHYVGVNKKPSLAMWKGDTTYYFEDRVDAVKRMREAGLFVNKTSKDLILLVHDFDPRVCRYLRVGKWDGTYEETNVLMEKFLRMHTLMTPYSIVVLFDWREEVRDACQNVNTLGFESRGKTPSYYASKVEAYFLNDMDKTLRVHCIGLSLGSTACASMSRWHQVRTGRKFFRIVAIDPPIESFNGYYNDHGASQGLMGLFSQNGEWRANGDLIKMVGRNDAEYVVVLASSMGSYGYPYAYGADEFIRSSIFGQKHEACETRAWWVGKVCARSYYGLDHCESINIPFRFHRTDGQCYHLMPILTAMKMLDTNQSLQMLSYKNYRPSAWNMYVTGRDYTHPEQYYDLDLNDQHTLVREEDMSSANLLLVVSRYSSAELWTYDKFFYYSEGLPSGYVGRWYYLTYIPKNPIELYGRSGARLVYIRLYQGVSMLSGNFSPEAHKVYPMTAHQVREYSCFQTYRYPLTGTLKYDCHETGHPFTVPRWRPMIEMPGLEQTLVPPPCGCLKFRKLFKDYVTVKQSRRIERSGNTISLSAEGGGRADLQAIMTFSGGKHRIVLSSGWDACNVTRGKLRVTLDRAHKNIWVSGPNVTEYFNQEIWLVYELVIVKMNLTWIPRDKLPSLRADRKARDVGRMSGSENVFVRSGYSGVGGDGQFYHADPDQLRARRETSTVGVAVETSSRPVEDDEDSSGSEEDEEEDRSGEHIRLGGELHSMFADYWKDCGWGVRAGFIVAGVLTVLFVTVLLLYLYCELYRCCLWARKQKEKKQKGLALLSDYEVPYKHI</sequence>
<accession>A0A4Y5G338</accession>
<dbReference type="Gene3D" id="3.40.50.1820">
    <property type="entry name" value="alpha/beta hydrolase"/>
    <property type="match status" value="1"/>
</dbReference>
<feature type="transmembrane region" description="Helical" evidence="2">
    <location>
        <begin position="778"/>
        <end position="800"/>
    </location>
</feature>
<evidence type="ECO:0000313" key="4">
    <source>
        <dbReference type="Proteomes" id="UP000316972"/>
    </source>
</evidence>
<proteinExistence type="predicted"/>
<evidence type="ECO:0000256" key="1">
    <source>
        <dbReference type="SAM" id="MobiDB-lite"/>
    </source>
</evidence>
<feature type="region of interest" description="Disordered" evidence="1">
    <location>
        <begin position="716"/>
        <end position="753"/>
    </location>
</feature>
<dbReference type="Proteomes" id="UP000316972">
    <property type="component" value="Segment"/>
</dbReference>
<organism evidence="3 4">
    <name type="scientific">Fowl aviadenovirus B</name>
    <dbReference type="NCBI Taxonomy" id="190062"/>
    <lineage>
        <taxon>Viruses</taxon>
        <taxon>Varidnaviria</taxon>
        <taxon>Bamfordvirae</taxon>
        <taxon>Preplasmiviricota</taxon>
        <taxon>Polisuviricotina</taxon>
        <taxon>Pharingeaviricetes</taxon>
        <taxon>Rowavirales</taxon>
        <taxon>Adenoviridae</taxon>
        <taxon>Aviadenovirus</taxon>
        <taxon>Aviadenovirus quintum</taxon>
    </lineage>
</organism>
<evidence type="ECO:0000256" key="2">
    <source>
        <dbReference type="SAM" id="Phobius"/>
    </source>
</evidence>
<keyword evidence="2" id="KW-0472">Membrane</keyword>
<keyword evidence="2" id="KW-1133">Transmembrane helix</keyword>
<dbReference type="EMBL" id="MG953201">
    <property type="protein sequence ID" value="QCC26478.1"/>
    <property type="molecule type" value="Genomic_DNA"/>
</dbReference>
<name>A0A4Y5G338_9ADEN</name>